<dbReference type="AlphaFoldDB" id="A0A6B0UL17"/>
<name>A0A6B0UL17_IXORI</name>
<evidence type="ECO:0000313" key="1">
    <source>
        <dbReference type="EMBL" id="MXU90362.1"/>
    </source>
</evidence>
<sequence length="114" mass="12239">MGRLLSAWVVTTVTPWCPATLARVGVEAAEAEVPTMVRTFWDGLAPGLVWMVMAWAPLGRSPWAGRATICWVPAVPVPCSWMVLPARVLAGMVRALVPRDAGIVMVMGEVLLVS</sequence>
<reference evidence="1" key="1">
    <citation type="submission" date="2019-12" db="EMBL/GenBank/DDBJ databases">
        <title>An insight into the sialome of adult female Ixodes ricinus ticks feeding for 6 days.</title>
        <authorList>
            <person name="Perner J."/>
            <person name="Ribeiro J.M.C."/>
        </authorList>
    </citation>
    <scope>NUCLEOTIDE SEQUENCE</scope>
    <source>
        <strain evidence="1">Semi-engorged</strain>
        <tissue evidence="1">Salivary glands</tissue>
    </source>
</reference>
<dbReference type="EMBL" id="GIFC01008279">
    <property type="protein sequence ID" value="MXU90362.1"/>
    <property type="molecule type" value="Transcribed_RNA"/>
</dbReference>
<accession>A0A6B0UL17</accession>
<organism evidence="1">
    <name type="scientific">Ixodes ricinus</name>
    <name type="common">Common tick</name>
    <name type="synonym">Acarus ricinus</name>
    <dbReference type="NCBI Taxonomy" id="34613"/>
    <lineage>
        <taxon>Eukaryota</taxon>
        <taxon>Metazoa</taxon>
        <taxon>Ecdysozoa</taxon>
        <taxon>Arthropoda</taxon>
        <taxon>Chelicerata</taxon>
        <taxon>Arachnida</taxon>
        <taxon>Acari</taxon>
        <taxon>Parasitiformes</taxon>
        <taxon>Ixodida</taxon>
        <taxon>Ixodoidea</taxon>
        <taxon>Ixodidae</taxon>
        <taxon>Ixodinae</taxon>
        <taxon>Ixodes</taxon>
    </lineage>
</organism>
<proteinExistence type="predicted"/>
<protein>
    <submittedName>
        <fullName evidence="1">Putative secreted protein</fullName>
    </submittedName>
</protein>